<sequence>MRTSCTVLEERDSSISEQLEHGRAFHSQETKGQMFPYPLIHAIQAAAEQQSSSRTKHISVRHSPVNGPRASG</sequence>
<accession>A0A3L8S0U9</accession>
<feature type="region of interest" description="Disordered" evidence="1">
    <location>
        <begin position="46"/>
        <end position="72"/>
    </location>
</feature>
<organism evidence="2 3">
    <name type="scientific">Chloebia gouldiae</name>
    <name type="common">Gouldian finch</name>
    <name type="synonym">Erythrura gouldiae</name>
    <dbReference type="NCBI Taxonomy" id="44316"/>
    <lineage>
        <taxon>Eukaryota</taxon>
        <taxon>Metazoa</taxon>
        <taxon>Chordata</taxon>
        <taxon>Craniata</taxon>
        <taxon>Vertebrata</taxon>
        <taxon>Euteleostomi</taxon>
        <taxon>Archelosauria</taxon>
        <taxon>Archosauria</taxon>
        <taxon>Dinosauria</taxon>
        <taxon>Saurischia</taxon>
        <taxon>Theropoda</taxon>
        <taxon>Coelurosauria</taxon>
        <taxon>Aves</taxon>
        <taxon>Neognathae</taxon>
        <taxon>Neoaves</taxon>
        <taxon>Telluraves</taxon>
        <taxon>Australaves</taxon>
        <taxon>Passeriformes</taxon>
        <taxon>Passeroidea</taxon>
        <taxon>Passeridae</taxon>
        <taxon>Chloebia</taxon>
    </lineage>
</organism>
<dbReference type="AlphaFoldDB" id="A0A3L8S0U9"/>
<evidence type="ECO:0000313" key="3">
    <source>
        <dbReference type="Proteomes" id="UP000276834"/>
    </source>
</evidence>
<evidence type="ECO:0000256" key="1">
    <source>
        <dbReference type="SAM" id="MobiDB-lite"/>
    </source>
</evidence>
<evidence type="ECO:0000313" key="2">
    <source>
        <dbReference type="EMBL" id="RLV93047.1"/>
    </source>
</evidence>
<proteinExistence type="predicted"/>
<dbReference type="Proteomes" id="UP000276834">
    <property type="component" value="Unassembled WGS sequence"/>
</dbReference>
<reference evidence="2 3" key="1">
    <citation type="journal article" date="2018" name="Proc. R. Soc. B">
        <title>A non-coding region near Follistatin controls head colour polymorphism in the Gouldian finch.</title>
        <authorList>
            <person name="Toomey M.B."/>
            <person name="Marques C.I."/>
            <person name="Andrade P."/>
            <person name="Araujo P.M."/>
            <person name="Sabatino S."/>
            <person name="Gazda M.A."/>
            <person name="Afonso S."/>
            <person name="Lopes R.J."/>
            <person name="Corbo J.C."/>
            <person name="Carneiro M."/>
        </authorList>
    </citation>
    <scope>NUCLEOTIDE SEQUENCE [LARGE SCALE GENOMIC DNA]</scope>
    <source>
        <strain evidence="2">Red01</strain>
        <tissue evidence="2">Muscle</tissue>
    </source>
</reference>
<keyword evidence="3" id="KW-1185">Reference proteome</keyword>
<protein>
    <submittedName>
        <fullName evidence="2">Uncharacterized protein</fullName>
    </submittedName>
</protein>
<dbReference type="EMBL" id="QUSF01000094">
    <property type="protein sequence ID" value="RLV93047.1"/>
    <property type="molecule type" value="Genomic_DNA"/>
</dbReference>
<comment type="caution">
    <text evidence="2">The sequence shown here is derived from an EMBL/GenBank/DDBJ whole genome shotgun (WGS) entry which is preliminary data.</text>
</comment>
<name>A0A3L8S0U9_CHLGU</name>
<gene>
    <name evidence="2" type="ORF">DV515_00013576</name>
</gene>